<comment type="caution">
    <text evidence="2">The sequence shown here is derived from an EMBL/GenBank/DDBJ whole genome shotgun (WGS) entry which is preliminary data.</text>
</comment>
<keyword evidence="1" id="KW-0812">Transmembrane</keyword>
<dbReference type="Proteomes" id="UP000307999">
    <property type="component" value="Unassembled WGS sequence"/>
</dbReference>
<evidence type="ECO:0000313" key="2">
    <source>
        <dbReference type="EMBL" id="TKB46737.1"/>
    </source>
</evidence>
<evidence type="ECO:0000256" key="1">
    <source>
        <dbReference type="SAM" id="Phobius"/>
    </source>
</evidence>
<keyword evidence="1" id="KW-0472">Membrane</keyword>
<feature type="transmembrane region" description="Helical" evidence="1">
    <location>
        <begin position="247"/>
        <end position="266"/>
    </location>
</feature>
<reference evidence="2 3" key="1">
    <citation type="submission" date="2019-04" db="EMBL/GenBank/DDBJ databases">
        <title>Thalassotalea guangxiensis sp. nov., isolated from sediment of the coastal wetland.</title>
        <authorList>
            <person name="Zheng S."/>
            <person name="Zhang D."/>
        </authorList>
    </citation>
    <scope>NUCLEOTIDE SEQUENCE [LARGE SCALE GENOMIC DNA]</scope>
    <source>
        <strain evidence="2 3">ZS-4</strain>
    </source>
</reference>
<sequence>MTKALVKHFHSWGYQAFKYLIYGLLAYNILLFFQEESLASEVIFVNGFSLTSIIEAFSSTIDTAAWVILLLLFELETYVLEDEKIHGATRWSLHGVRVFCYLFILYAFYGYCTKLGLLSGFAPTAISDLCNLDGKWQYMSSLNEYVQITQQNCQGLASTGGMFSHPEISVLSNRDDLFATKGLAWVDVINAGAWLFVVLMLELDVRIQLGHIHNNFWSRYSHVIKGAVYLVLLAAAIFWGFEGDFIDFWDAFLWLVAFFLIELNVFEWQAETAQQEPEVTTK</sequence>
<gene>
    <name evidence="2" type="ORF">E8M12_04045</name>
</gene>
<dbReference type="RefSeq" id="WP_136734804.1">
    <property type="nucleotide sequence ID" value="NZ_SWDB01000007.1"/>
</dbReference>
<proteinExistence type="predicted"/>
<evidence type="ECO:0008006" key="4">
    <source>
        <dbReference type="Google" id="ProtNLM"/>
    </source>
</evidence>
<dbReference type="AlphaFoldDB" id="A0A4U1B854"/>
<feature type="transmembrane region" description="Helical" evidence="1">
    <location>
        <begin position="222"/>
        <end position="241"/>
    </location>
</feature>
<accession>A0A4U1B854</accession>
<feature type="transmembrane region" description="Helical" evidence="1">
    <location>
        <begin position="94"/>
        <end position="111"/>
    </location>
</feature>
<evidence type="ECO:0000313" key="3">
    <source>
        <dbReference type="Proteomes" id="UP000307999"/>
    </source>
</evidence>
<dbReference type="EMBL" id="SWDB01000007">
    <property type="protein sequence ID" value="TKB46737.1"/>
    <property type="molecule type" value="Genomic_DNA"/>
</dbReference>
<protein>
    <recommendedName>
        <fullName evidence="4">Shikimate kinase</fullName>
    </recommendedName>
</protein>
<organism evidence="2 3">
    <name type="scientific">Thalassotalea mangrovi</name>
    <dbReference type="NCBI Taxonomy" id="2572245"/>
    <lineage>
        <taxon>Bacteria</taxon>
        <taxon>Pseudomonadati</taxon>
        <taxon>Pseudomonadota</taxon>
        <taxon>Gammaproteobacteria</taxon>
        <taxon>Alteromonadales</taxon>
        <taxon>Colwelliaceae</taxon>
        <taxon>Thalassotalea</taxon>
    </lineage>
</organism>
<feature type="transmembrane region" description="Helical" evidence="1">
    <location>
        <begin position="12"/>
        <end position="33"/>
    </location>
</feature>
<feature type="transmembrane region" description="Helical" evidence="1">
    <location>
        <begin position="182"/>
        <end position="201"/>
    </location>
</feature>
<name>A0A4U1B854_9GAMM</name>
<feature type="transmembrane region" description="Helical" evidence="1">
    <location>
        <begin position="53"/>
        <end position="73"/>
    </location>
</feature>
<keyword evidence="3" id="KW-1185">Reference proteome</keyword>
<keyword evidence="1" id="KW-1133">Transmembrane helix</keyword>
<dbReference type="OrthoDB" id="6022998at2"/>